<evidence type="ECO:0000256" key="1">
    <source>
        <dbReference type="SAM" id="Phobius"/>
    </source>
</evidence>
<keyword evidence="1" id="KW-1133">Transmembrane helix</keyword>
<name>A0A3N4UAL1_9BURK</name>
<accession>A0A3N4UAL1</accession>
<reference evidence="2 3" key="1">
    <citation type="submission" date="2018-11" db="EMBL/GenBank/DDBJ databases">
        <title>Genomic Encyclopedia of Type Strains, Phase IV (KMG-IV): sequencing the most valuable type-strain genomes for metagenomic binning, comparative biology and taxonomic classification.</title>
        <authorList>
            <person name="Goeker M."/>
        </authorList>
    </citation>
    <scope>NUCLEOTIDE SEQUENCE [LARGE SCALE GENOMIC DNA]</scope>
    <source>
        <strain evidence="2 3">DSM 101684</strain>
    </source>
</reference>
<feature type="transmembrane region" description="Helical" evidence="1">
    <location>
        <begin position="20"/>
        <end position="42"/>
    </location>
</feature>
<comment type="caution">
    <text evidence="2">The sequence shown here is derived from an EMBL/GenBank/DDBJ whole genome shotgun (WGS) entry which is preliminary data.</text>
</comment>
<dbReference type="Proteomes" id="UP000272193">
    <property type="component" value="Unassembled WGS sequence"/>
</dbReference>
<protein>
    <submittedName>
        <fullName evidence="2">Uncharacterized protein</fullName>
    </submittedName>
</protein>
<gene>
    <name evidence="2" type="ORF">EDC62_1637</name>
</gene>
<keyword evidence="1" id="KW-0812">Transmembrane</keyword>
<evidence type="ECO:0000313" key="3">
    <source>
        <dbReference type="Proteomes" id="UP000272193"/>
    </source>
</evidence>
<keyword evidence="1" id="KW-0472">Membrane</keyword>
<keyword evidence="3" id="KW-1185">Reference proteome</keyword>
<organism evidence="2 3">
    <name type="scientific">Tibeticola sediminis</name>
    <dbReference type="NCBI Taxonomy" id="1917811"/>
    <lineage>
        <taxon>Bacteria</taxon>
        <taxon>Pseudomonadati</taxon>
        <taxon>Pseudomonadota</taxon>
        <taxon>Betaproteobacteria</taxon>
        <taxon>Burkholderiales</taxon>
        <taxon>Comamonadaceae</taxon>
        <taxon>Tibeticola</taxon>
    </lineage>
</organism>
<dbReference type="AlphaFoldDB" id="A0A3N4UAL1"/>
<proteinExistence type="predicted"/>
<dbReference type="EMBL" id="RKQL01000003">
    <property type="protein sequence ID" value="RPE67753.1"/>
    <property type="molecule type" value="Genomic_DNA"/>
</dbReference>
<sequence length="43" mass="4818">MSEQHDESHTGPIKTPKQLLWVSFAAFVVPIFAIIGIVKLIVR</sequence>
<evidence type="ECO:0000313" key="2">
    <source>
        <dbReference type="EMBL" id="RPE67753.1"/>
    </source>
</evidence>